<name>A0ACA9MZL9_9GLOM</name>
<comment type="caution">
    <text evidence="1">The sequence shown here is derived from an EMBL/GenBank/DDBJ whole genome shotgun (WGS) entry which is preliminary data.</text>
</comment>
<keyword evidence="2" id="KW-1185">Reference proteome</keyword>
<dbReference type="EMBL" id="CAJVQC010010599">
    <property type="protein sequence ID" value="CAG8618660.1"/>
    <property type="molecule type" value="Genomic_DNA"/>
</dbReference>
<dbReference type="Proteomes" id="UP000789920">
    <property type="component" value="Unassembled WGS sequence"/>
</dbReference>
<sequence length="373" mass="42911">KATEGKVVTVTFNSQLCLATISLDNRINTTLNLEASRAILIKEDISSKIINKHAGFIIDDVPVCICTDGNQDNELFSQVDENDKLNSDYEVTKGIGKNISPKRIQRTEDKQINKISKITKKDQNLILRENISGDDGSDDDSPRWSECEECYGSKKEFCDLCGCSVCKWNGDRGYILLCDRYCGKGFYIRCLKPPLARIPARNWYCMRCSKKLKHKTQSDDLSSSDNVRKIKNQMYVEDTESTDDEVVNDSQMVRHGKKWKSPSNCLEKYKKKVHLDLPRDIKEKEQMRYSSSETESDEYVDSLKEARRIKEITENFASHNPGKIFEMFSQSIDQYFNKDPSEASLESEQFSKIIEDIQGCTKYLAIWNLHFNN</sequence>
<feature type="non-terminal residue" evidence="1">
    <location>
        <position position="1"/>
    </location>
</feature>
<gene>
    <name evidence="1" type="ORF">RPERSI_LOCUS6620</name>
</gene>
<accession>A0ACA9MZL9</accession>
<organism evidence="1 2">
    <name type="scientific">Racocetra persica</name>
    <dbReference type="NCBI Taxonomy" id="160502"/>
    <lineage>
        <taxon>Eukaryota</taxon>
        <taxon>Fungi</taxon>
        <taxon>Fungi incertae sedis</taxon>
        <taxon>Mucoromycota</taxon>
        <taxon>Glomeromycotina</taxon>
        <taxon>Glomeromycetes</taxon>
        <taxon>Diversisporales</taxon>
        <taxon>Gigasporaceae</taxon>
        <taxon>Racocetra</taxon>
    </lineage>
</organism>
<feature type="non-terminal residue" evidence="1">
    <location>
        <position position="373"/>
    </location>
</feature>
<proteinExistence type="predicted"/>
<evidence type="ECO:0000313" key="2">
    <source>
        <dbReference type="Proteomes" id="UP000789920"/>
    </source>
</evidence>
<reference evidence="1" key="1">
    <citation type="submission" date="2021-06" db="EMBL/GenBank/DDBJ databases">
        <authorList>
            <person name="Kallberg Y."/>
            <person name="Tangrot J."/>
            <person name="Rosling A."/>
        </authorList>
    </citation>
    <scope>NUCLEOTIDE SEQUENCE</scope>
    <source>
        <strain evidence="1">MA461A</strain>
    </source>
</reference>
<protein>
    <submittedName>
        <fullName evidence="1">3190_t:CDS:1</fullName>
    </submittedName>
</protein>
<evidence type="ECO:0000313" key="1">
    <source>
        <dbReference type="EMBL" id="CAG8618660.1"/>
    </source>
</evidence>